<keyword evidence="4" id="KW-1185">Reference proteome</keyword>
<sequence length="273" mass="30327">MTLQYTRISVNGVALNVGVGGPADGPAVLLIHGFPDDHQVWRHQWPALIAAGYRVIAPDLRGCGDSDMPAPVRAYRVQALLADLIGVLDALGVAQARVVGHDWGAAIGWQLAIHHPQRVERYAALSVGHPSAYTRASWRQKLKGWYTLMFQLRGLTEALLKAGDWAFMRAFTQEPVEAPRWIARLSRPGRLTAALNIYRANVRMVLPADYPPVRVPVLGVWSSGDRFLSQDQMTDSAAYMAAPWRYEQIDGVSHWMTVNAVDRVNALLLDYLR</sequence>
<gene>
    <name evidence="3" type="ORF">SAMN04488068_1171</name>
</gene>
<dbReference type="EMBL" id="FQWZ01000002">
    <property type="protein sequence ID" value="SHG70185.1"/>
    <property type="molecule type" value="Genomic_DNA"/>
</dbReference>
<evidence type="ECO:0000313" key="4">
    <source>
        <dbReference type="Proteomes" id="UP000199758"/>
    </source>
</evidence>
<dbReference type="InterPro" id="IPR000639">
    <property type="entry name" value="Epox_hydrolase-like"/>
</dbReference>
<dbReference type="PRINTS" id="PR00412">
    <property type="entry name" value="EPOXHYDRLASE"/>
</dbReference>
<dbReference type="Pfam" id="PF00561">
    <property type="entry name" value="Abhydrolase_1"/>
    <property type="match status" value="1"/>
</dbReference>
<dbReference type="OrthoDB" id="9780765at2"/>
<keyword evidence="1" id="KW-0378">Hydrolase</keyword>
<feature type="domain" description="AB hydrolase-1" evidence="2">
    <location>
        <begin position="26"/>
        <end position="256"/>
    </location>
</feature>
<dbReference type="PRINTS" id="PR00111">
    <property type="entry name" value="ABHYDROLASE"/>
</dbReference>
<protein>
    <submittedName>
        <fullName evidence="3">Pimeloyl-ACP methyl ester carboxylesterase</fullName>
    </submittedName>
</protein>
<dbReference type="STRING" id="490188.SAMN04488068_1171"/>
<dbReference type="GO" id="GO:0016787">
    <property type="term" value="F:hydrolase activity"/>
    <property type="evidence" value="ECO:0007669"/>
    <property type="project" value="UniProtKB-KW"/>
</dbReference>
<dbReference type="PANTHER" id="PTHR43329">
    <property type="entry name" value="EPOXIDE HYDROLASE"/>
    <property type="match status" value="1"/>
</dbReference>
<dbReference type="InterPro" id="IPR000073">
    <property type="entry name" value="AB_hydrolase_1"/>
</dbReference>
<name>A0A1M5LYV4_9GAMM</name>
<dbReference type="AlphaFoldDB" id="A0A1M5LYV4"/>
<dbReference type="RefSeq" id="WP_072895186.1">
    <property type="nucleotide sequence ID" value="NZ_FQWZ01000002.1"/>
</dbReference>
<dbReference type="Proteomes" id="UP000199758">
    <property type="component" value="Unassembled WGS sequence"/>
</dbReference>
<dbReference type="InterPro" id="IPR029058">
    <property type="entry name" value="AB_hydrolase_fold"/>
</dbReference>
<organism evidence="3 4">
    <name type="scientific">Hydrocarboniphaga daqingensis</name>
    <dbReference type="NCBI Taxonomy" id="490188"/>
    <lineage>
        <taxon>Bacteria</taxon>
        <taxon>Pseudomonadati</taxon>
        <taxon>Pseudomonadota</taxon>
        <taxon>Gammaproteobacteria</taxon>
        <taxon>Nevskiales</taxon>
        <taxon>Nevskiaceae</taxon>
        <taxon>Hydrocarboniphaga</taxon>
    </lineage>
</organism>
<evidence type="ECO:0000313" key="3">
    <source>
        <dbReference type="EMBL" id="SHG70185.1"/>
    </source>
</evidence>
<evidence type="ECO:0000256" key="1">
    <source>
        <dbReference type="ARBA" id="ARBA00022801"/>
    </source>
</evidence>
<proteinExistence type="predicted"/>
<dbReference type="Gene3D" id="3.40.50.1820">
    <property type="entry name" value="alpha/beta hydrolase"/>
    <property type="match status" value="1"/>
</dbReference>
<dbReference type="SUPFAM" id="SSF53474">
    <property type="entry name" value="alpha/beta-Hydrolases"/>
    <property type="match status" value="1"/>
</dbReference>
<accession>A0A1M5LYV4</accession>
<reference evidence="3 4" key="1">
    <citation type="submission" date="2016-11" db="EMBL/GenBank/DDBJ databases">
        <authorList>
            <person name="Jaros S."/>
            <person name="Januszkiewicz K."/>
            <person name="Wedrychowicz H."/>
        </authorList>
    </citation>
    <scope>NUCLEOTIDE SEQUENCE [LARGE SCALE GENOMIC DNA]</scope>
    <source>
        <strain evidence="3 4">CGMCC 1.7049</strain>
    </source>
</reference>
<evidence type="ECO:0000259" key="2">
    <source>
        <dbReference type="Pfam" id="PF00561"/>
    </source>
</evidence>